<comment type="subcellular location">
    <subcellularLocation>
        <location evidence="1">Cell outer membrane</location>
    </subcellularLocation>
</comment>
<dbReference type="GO" id="GO:0015288">
    <property type="term" value="F:porin activity"/>
    <property type="evidence" value="ECO:0007669"/>
    <property type="project" value="TreeGrafter"/>
</dbReference>
<evidence type="ECO:0000256" key="4">
    <source>
        <dbReference type="ARBA" id="ARBA00022452"/>
    </source>
</evidence>
<dbReference type="GO" id="GO:1990281">
    <property type="term" value="C:efflux pump complex"/>
    <property type="evidence" value="ECO:0007669"/>
    <property type="project" value="TreeGrafter"/>
</dbReference>
<evidence type="ECO:0000313" key="11">
    <source>
        <dbReference type="Proteomes" id="UP000321272"/>
    </source>
</evidence>
<dbReference type="InterPro" id="IPR051906">
    <property type="entry name" value="TolC-like"/>
</dbReference>
<dbReference type="Pfam" id="PF02321">
    <property type="entry name" value="OEP"/>
    <property type="match status" value="2"/>
</dbReference>
<dbReference type="PANTHER" id="PTHR30026:SF20">
    <property type="entry name" value="OUTER MEMBRANE PROTEIN TOLC"/>
    <property type="match status" value="1"/>
</dbReference>
<keyword evidence="11" id="KW-1185">Reference proteome</keyword>
<feature type="coiled-coil region" evidence="8">
    <location>
        <begin position="182"/>
        <end position="247"/>
    </location>
</feature>
<dbReference type="GO" id="GO:0015562">
    <property type="term" value="F:efflux transmembrane transporter activity"/>
    <property type="evidence" value="ECO:0007669"/>
    <property type="project" value="InterPro"/>
</dbReference>
<keyword evidence="7" id="KW-0998">Cell outer membrane</keyword>
<reference evidence="10 11" key="1">
    <citation type="submission" date="2019-06" db="EMBL/GenBank/DDBJ databases">
        <title>Genome analyses of bacteria isolated from kimchi.</title>
        <authorList>
            <person name="Lee S."/>
            <person name="Ahn S."/>
            <person name="Roh S."/>
        </authorList>
    </citation>
    <scope>NUCLEOTIDE SEQUENCE [LARGE SCALE GENOMIC DNA]</scope>
    <source>
        <strain evidence="10 11">CBA4606</strain>
    </source>
</reference>
<evidence type="ECO:0000256" key="9">
    <source>
        <dbReference type="SAM" id="SignalP"/>
    </source>
</evidence>
<dbReference type="PANTHER" id="PTHR30026">
    <property type="entry name" value="OUTER MEMBRANE PROTEIN TOLC"/>
    <property type="match status" value="1"/>
</dbReference>
<evidence type="ECO:0000256" key="5">
    <source>
        <dbReference type="ARBA" id="ARBA00022692"/>
    </source>
</evidence>
<evidence type="ECO:0000256" key="7">
    <source>
        <dbReference type="ARBA" id="ARBA00023237"/>
    </source>
</evidence>
<protein>
    <submittedName>
        <fullName evidence="10">TolC family outer membrane protein</fullName>
    </submittedName>
</protein>
<evidence type="ECO:0000256" key="6">
    <source>
        <dbReference type="ARBA" id="ARBA00023136"/>
    </source>
</evidence>
<dbReference type="NCBIfam" id="TIGR01844">
    <property type="entry name" value="type_I_sec_TolC"/>
    <property type="match status" value="1"/>
</dbReference>
<keyword evidence="5" id="KW-0812">Transmembrane</keyword>
<name>A0A5B8SQA1_9GAMM</name>
<comment type="similarity">
    <text evidence="2">Belongs to the outer membrane factor (OMF) (TC 1.B.17) family.</text>
</comment>
<dbReference type="GO" id="GO:0009279">
    <property type="term" value="C:cell outer membrane"/>
    <property type="evidence" value="ECO:0007669"/>
    <property type="project" value="UniProtKB-SubCell"/>
</dbReference>
<dbReference type="OrthoDB" id="9813458at2"/>
<keyword evidence="6" id="KW-0472">Membrane</keyword>
<keyword evidence="3" id="KW-0813">Transport</keyword>
<dbReference type="InterPro" id="IPR010130">
    <property type="entry name" value="T1SS_OMP_TolC"/>
</dbReference>
<keyword evidence="9" id="KW-0732">Signal</keyword>
<proteinExistence type="inferred from homology"/>
<dbReference type="RefSeq" id="WP_147184354.1">
    <property type="nucleotide sequence ID" value="NZ_CP042382.1"/>
</dbReference>
<keyword evidence="4" id="KW-1134">Transmembrane beta strand</keyword>
<sequence length="480" mass="53854">MMRRWIPAAALGALLVSLPLLAQEARPDEEASLAKTSPLPSLPGLFALALRNDSDLSRQRYELEATQQELPKAWAKLKPRVSASAAYLYQHSDNYYTDNPDYDPGNDFADPDNETRYEGRTNDAVYGVSLSQPLFSLERWRGVDVAKAQTDVAALGLSLAERDLALAVVDAYLEAYLASSKIRLLNAKREALELQSRQAQRAFELGVGDRINLLEARSRLDQTDADLVNAENELADALSNLERLTGELPVFGDFQLGRLDEVEVETALEAPEVWLEEADNNLQVRLAQEQCQLAEADVDVRRTGHYPEVNLNLSYSDRDSNDPFREARDARASVELDVPIYQGGYTSANVRQGELGMLASREALANQRRLARQEVKRRLRNIRGDFRQLESLKRSIESSRLYLEAAEKGRQLGLRDLVDVLDGRAELFDQRISFVEVVSQYLRDRAALKAAVGELDTQVLMDTMTLLERITLRSGSIRDT</sequence>
<organism evidence="10 11">
    <name type="scientific">Pistricoccus aurantiacus</name>
    <dbReference type="NCBI Taxonomy" id="1883414"/>
    <lineage>
        <taxon>Bacteria</taxon>
        <taxon>Pseudomonadati</taxon>
        <taxon>Pseudomonadota</taxon>
        <taxon>Gammaproteobacteria</taxon>
        <taxon>Oceanospirillales</taxon>
        <taxon>Halomonadaceae</taxon>
        <taxon>Pistricoccus</taxon>
    </lineage>
</organism>
<dbReference type="Gene3D" id="1.20.1600.10">
    <property type="entry name" value="Outer membrane efflux proteins (OEP)"/>
    <property type="match status" value="1"/>
</dbReference>
<dbReference type="AlphaFoldDB" id="A0A5B8SQA1"/>
<dbReference type="EMBL" id="CP042382">
    <property type="protein sequence ID" value="QEA39302.1"/>
    <property type="molecule type" value="Genomic_DNA"/>
</dbReference>
<dbReference type="KEGG" id="paur:FGL86_09600"/>
<keyword evidence="8" id="KW-0175">Coiled coil</keyword>
<dbReference type="InterPro" id="IPR003423">
    <property type="entry name" value="OMP_efflux"/>
</dbReference>
<dbReference type="Proteomes" id="UP000321272">
    <property type="component" value="Chromosome"/>
</dbReference>
<feature type="signal peptide" evidence="9">
    <location>
        <begin position="1"/>
        <end position="22"/>
    </location>
</feature>
<evidence type="ECO:0000313" key="10">
    <source>
        <dbReference type="EMBL" id="QEA39302.1"/>
    </source>
</evidence>
<evidence type="ECO:0000256" key="1">
    <source>
        <dbReference type="ARBA" id="ARBA00004442"/>
    </source>
</evidence>
<accession>A0A5B8SQA1</accession>
<feature type="chain" id="PRO_5022849384" evidence="9">
    <location>
        <begin position="23"/>
        <end position="480"/>
    </location>
</feature>
<evidence type="ECO:0000256" key="3">
    <source>
        <dbReference type="ARBA" id="ARBA00022448"/>
    </source>
</evidence>
<evidence type="ECO:0000256" key="2">
    <source>
        <dbReference type="ARBA" id="ARBA00007613"/>
    </source>
</evidence>
<evidence type="ECO:0000256" key="8">
    <source>
        <dbReference type="SAM" id="Coils"/>
    </source>
</evidence>
<dbReference type="SUPFAM" id="SSF56954">
    <property type="entry name" value="Outer membrane efflux proteins (OEP)"/>
    <property type="match status" value="1"/>
</dbReference>
<gene>
    <name evidence="10" type="ORF">FGL86_09600</name>
</gene>